<gene>
    <name evidence="1" type="ORF">MJA45_18800</name>
</gene>
<organism evidence="1 2">
    <name type="scientific">Paenibacillus aurantius</name>
    <dbReference type="NCBI Taxonomy" id="2918900"/>
    <lineage>
        <taxon>Bacteria</taxon>
        <taxon>Bacillati</taxon>
        <taxon>Bacillota</taxon>
        <taxon>Bacilli</taxon>
        <taxon>Bacillales</taxon>
        <taxon>Paenibacillaceae</taxon>
        <taxon>Paenibacillus</taxon>
    </lineage>
</organism>
<evidence type="ECO:0000313" key="2">
    <source>
        <dbReference type="Proteomes" id="UP001305702"/>
    </source>
</evidence>
<dbReference type="AlphaFoldDB" id="A0AA96LAQ0"/>
<dbReference type="EC" id="2.3.1.-" evidence="1"/>
<reference evidence="1 2" key="1">
    <citation type="submission" date="2022-02" db="EMBL/GenBank/DDBJ databases">
        <title>Paenibacillus sp. MBLB1776 Whole Genome Shotgun Sequencing.</title>
        <authorList>
            <person name="Hwang C.Y."/>
            <person name="Cho E.-S."/>
            <person name="Seo M.-J."/>
        </authorList>
    </citation>
    <scope>NUCLEOTIDE SEQUENCE [LARGE SCALE GENOMIC DNA]</scope>
    <source>
        <strain evidence="1 2">MBLB1776</strain>
    </source>
</reference>
<dbReference type="Proteomes" id="UP001305702">
    <property type="component" value="Chromosome"/>
</dbReference>
<dbReference type="Gene3D" id="3.40.630.30">
    <property type="match status" value="1"/>
</dbReference>
<dbReference type="GO" id="GO:0016746">
    <property type="term" value="F:acyltransferase activity"/>
    <property type="evidence" value="ECO:0007669"/>
    <property type="project" value="UniProtKB-KW"/>
</dbReference>
<keyword evidence="2" id="KW-1185">Reference proteome</keyword>
<dbReference type="InterPro" id="IPR016181">
    <property type="entry name" value="Acyl_CoA_acyltransferase"/>
</dbReference>
<keyword evidence="1" id="KW-0012">Acyltransferase</keyword>
<proteinExistence type="predicted"/>
<dbReference type="EMBL" id="CP130318">
    <property type="protein sequence ID" value="WNQ09664.1"/>
    <property type="molecule type" value="Genomic_DNA"/>
</dbReference>
<dbReference type="SUPFAM" id="SSF55729">
    <property type="entry name" value="Acyl-CoA N-acyltransferases (Nat)"/>
    <property type="match status" value="1"/>
</dbReference>
<dbReference type="KEGG" id="paun:MJA45_18800"/>
<sequence length="145" mass="17017">MNKNNSYAFDWNYNSNVEKLNKLLPLFKKVFGFEESLLKEFFVSGFHNSTYTPFTLFNDEVPIANVSMFDMPLLINHQKVIIAGIQSVMTEPQYRGKGLFKKLFELMLFEIDSRFDSSFLFTSIPELYRPFGFREVKETFFVASL</sequence>
<dbReference type="RefSeq" id="WP_315603438.1">
    <property type="nucleotide sequence ID" value="NZ_CP130318.1"/>
</dbReference>
<keyword evidence="1" id="KW-0808">Transferase</keyword>
<evidence type="ECO:0000313" key="1">
    <source>
        <dbReference type="EMBL" id="WNQ09664.1"/>
    </source>
</evidence>
<name>A0AA96LAQ0_9BACL</name>
<protein>
    <submittedName>
        <fullName evidence="1">GNAT family N-acetyltransferase</fullName>
        <ecNumber evidence="1">2.3.1.-</ecNumber>
    </submittedName>
</protein>
<dbReference type="Pfam" id="PF13527">
    <property type="entry name" value="Acetyltransf_9"/>
    <property type="match status" value="1"/>
</dbReference>
<accession>A0AA96LAQ0</accession>